<dbReference type="InterPro" id="IPR054323">
    <property type="entry name" value="SPMIP1_C"/>
</dbReference>
<sequence length="190" mass="21002">MTTKLKSPNTTTNLAAQTTAKHKSTRSSTSFGASTTRSINSTSSSISSCSSRRSCDNNNSGSKSSKSCTNTNNSNTCGDRRFNTHAAVNGRTSLFRSFITSGPRVRQAKPQSNDFAYDLSKDESKFMGTFKGPMKTVPDNERELLKSGQRGAYLALRYEHSPDRKYNYPEATSWRIGWFHNQLTRQGVAT</sequence>
<accession>A0A0K8VA80</accession>
<dbReference type="AlphaFoldDB" id="A0A0K8VA80"/>
<organism evidence="3">
    <name type="scientific">Bactrocera latifrons</name>
    <name type="common">Malaysian fruit fly</name>
    <name type="synonym">Chaetodacus latifrons</name>
    <dbReference type="NCBI Taxonomy" id="174628"/>
    <lineage>
        <taxon>Eukaryota</taxon>
        <taxon>Metazoa</taxon>
        <taxon>Ecdysozoa</taxon>
        <taxon>Arthropoda</taxon>
        <taxon>Hexapoda</taxon>
        <taxon>Insecta</taxon>
        <taxon>Pterygota</taxon>
        <taxon>Neoptera</taxon>
        <taxon>Endopterygota</taxon>
        <taxon>Diptera</taxon>
        <taxon>Brachycera</taxon>
        <taxon>Muscomorpha</taxon>
        <taxon>Tephritoidea</taxon>
        <taxon>Tephritidae</taxon>
        <taxon>Bactrocera</taxon>
        <taxon>Bactrocera</taxon>
    </lineage>
</organism>
<dbReference type="PANTHER" id="PTHR35826">
    <property type="entry name" value="PROTEIN ATP6V1FNB-LIKE"/>
    <property type="match status" value="1"/>
</dbReference>
<dbReference type="EMBL" id="GDHF01016581">
    <property type="protein sequence ID" value="JAI35733.1"/>
    <property type="molecule type" value="Transcribed_RNA"/>
</dbReference>
<feature type="region of interest" description="Disordered" evidence="1">
    <location>
        <begin position="1"/>
        <end position="79"/>
    </location>
</feature>
<protein>
    <recommendedName>
        <fullName evidence="2">Sperm microtubule inner protein 1 C-terminal domain-containing protein</fullName>
    </recommendedName>
</protein>
<evidence type="ECO:0000259" key="2">
    <source>
        <dbReference type="Pfam" id="PF22589"/>
    </source>
</evidence>
<evidence type="ECO:0000313" key="3">
    <source>
        <dbReference type="EMBL" id="JAI35733.1"/>
    </source>
</evidence>
<reference evidence="3" key="1">
    <citation type="submission" date="2015-06" db="EMBL/GenBank/DDBJ databases">
        <authorList>
            <person name="Hoefler B.C."/>
            <person name="Straight P.D."/>
        </authorList>
    </citation>
    <scope>NUCLEOTIDE SEQUENCE</scope>
</reference>
<dbReference type="PANTHER" id="PTHR35826:SF1">
    <property type="entry name" value="PROTEIN ATP6V1FNB-LIKE"/>
    <property type="match status" value="1"/>
</dbReference>
<dbReference type="OrthoDB" id="410807at2759"/>
<dbReference type="Pfam" id="PF22589">
    <property type="entry name" value="SPMIP1"/>
    <property type="match status" value="1"/>
</dbReference>
<gene>
    <name evidence="3" type="ORF">c0_g1_i2</name>
</gene>
<evidence type="ECO:0000256" key="1">
    <source>
        <dbReference type="SAM" id="MobiDB-lite"/>
    </source>
</evidence>
<proteinExistence type="predicted"/>
<name>A0A0K8VA80_BACLA</name>
<feature type="domain" description="Sperm microtubule inner protein 1 C-terminal" evidence="2">
    <location>
        <begin position="107"/>
        <end position="184"/>
    </location>
</feature>
<feature type="compositionally biased region" description="Low complexity" evidence="1">
    <location>
        <begin position="9"/>
        <end position="19"/>
    </location>
</feature>
<feature type="compositionally biased region" description="Low complexity" evidence="1">
    <location>
        <begin position="34"/>
        <end position="77"/>
    </location>
</feature>